<keyword evidence="2" id="KW-1185">Reference proteome</keyword>
<name>A0ACB8XLH4_ARCLA</name>
<evidence type="ECO:0000313" key="2">
    <source>
        <dbReference type="Proteomes" id="UP001055879"/>
    </source>
</evidence>
<evidence type="ECO:0000313" key="1">
    <source>
        <dbReference type="EMBL" id="KAI3667096.1"/>
    </source>
</evidence>
<sequence length="456" mass="51033">MGSDINDAFISTHQFSVTMVANTQRWWIRAGGRGRTSIMILCQRWGKREWAIATAGFAIVLLAFSFIMSSDSSSSSHNFSGATTSDFVPLILLSNAVQRGAYCLDGSVPAYHFQKGFGSGSRRWVLHIEGGGWCNTIASCSFRTKTALGSSKYMEHQVQFSGILSHDPSHNPDFYNWNKVKIRYCDGASFAGHPESEQKNDSKLFFRGQLIWEAMMDELLSIGLSNAQEALLSGCSAGGLATLIHCDDFREILPKDAKVKCLSDAGFFLNEKDIAGNATIQSFYHDVVHLQGAAGSLKKDCVAKMEPSKCFFPQQIVKSISTPVFLVNPTYDFWQIKNILVPGPVDPLDGWYKCQLSIHNCGPEQIQVLQGFRNSFLKALSEFQQMKDGGMFINSCYIHCQTWMSETWHAPNSPRINNKTIAESVGDWFFDRKVTKYIDCPYPCNPTCYNMDFTFH</sequence>
<reference evidence="2" key="1">
    <citation type="journal article" date="2022" name="Mol. Ecol. Resour.">
        <title>The genomes of chicory, endive, great burdock and yacon provide insights into Asteraceae palaeo-polyploidization history and plant inulin production.</title>
        <authorList>
            <person name="Fan W."/>
            <person name="Wang S."/>
            <person name="Wang H."/>
            <person name="Wang A."/>
            <person name="Jiang F."/>
            <person name="Liu H."/>
            <person name="Zhao H."/>
            <person name="Xu D."/>
            <person name="Zhang Y."/>
        </authorList>
    </citation>
    <scope>NUCLEOTIDE SEQUENCE [LARGE SCALE GENOMIC DNA]</scope>
    <source>
        <strain evidence="2">cv. Niubang</strain>
    </source>
</reference>
<protein>
    <submittedName>
        <fullName evidence="1">Uncharacterized protein</fullName>
    </submittedName>
</protein>
<organism evidence="1 2">
    <name type="scientific">Arctium lappa</name>
    <name type="common">Greater burdock</name>
    <name type="synonym">Lappa major</name>
    <dbReference type="NCBI Taxonomy" id="4217"/>
    <lineage>
        <taxon>Eukaryota</taxon>
        <taxon>Viridiplantae</taxon>
        <taxon>Streptophyta</taxon>
        <taxon>Embryophyta</taxon>
        <taxon>Tracheophyta</taxon>
        <taxon>Spermatophyta</taxon>
        <taxon>Magnoliopsida</taxon>
        <taxon>eudicotyledons</taxon>
        <taxon>Gunneridae</taxon>
        <taxon>Pentapetalae</taxon>
        <taxon>asterids</taxon>
        <taxon>campanulids</taxon>
        <taxon>Asterales</taxon>
        <taxon>Asteraceae</taxon>
        <taxon>Carduoideae</taxon>
        <taxon>Cardueae</taxon>
        <taxon>Arctiinae</taxon>
        <taxon>Arctium</taxon>
    </lineage>
</organism>
<reference evidence="1 2" key="2">
    <citation type="journal article" date="2022" name="Mol. Ecol. Resour.">
        <title>The genomes of chicory, endive, great burdock and yacon provide insights into Asteraceae paleo-polyploidization history and plant inulin production.</title>
        <authorList>
            <person name="Fan W."/>
            <person name="Wang S."/>
            <person name="Wang H."/>
            <person name="Wang A."/>
            <person name="Jiang F."/>
            <person name="Liu H."/>
            <person name="Zhao H."/>
            <person name="Xu D."/>
            <person name="Zhang Y."/>
        </authorList>
    </citation>
    <scope>NUCLEOTIDE SEQUENCE [LARGE SCALE GENOMIC DNA]</scope>
    <source>
        <strain evidence="2">cv. Niubang</strain>
    </source>
</reference>
<gene>
    <name evidence="1" type="ORF">L6452_42141</name>
</gene>
<dbReference type="EMBL" id="CM042063">
    <property type="protein sequence ID" value="KAI3667096.1"/>
    <property type="molecule type" value="Genomic_DNA"/>
</dbReference>
<accession>A0ACB8XLH4</accession>
<proteinExistence type="predicted"/>
<comment type="caution">
    <text evidence="1">The sequence shown here is derived from an EMBL/GenBank/DDBJ whole genome shotgun (WGS) entry which is preliminary data.</text>
</comment>
<dbReference type="Proteomes" id="UP001055879">
    <property type="component" value="Linkage Group LG17"/>
</dbReference>